<protein>
    <submittedName>
        <fullName evidence="1">Uncharacterized protein</fullName>
    </submittedName>
</protein>
<evidence type="ECO:0000313" key="2">
    <source>
        <dbReference type="Proteomes" id="UP000464644"/>
    </source>
</evidence>
<dbReference type="EMBL" id="CP047265">
    <property type="protein sequence ID" value="QHF03285.1"/>
    <property type="molecule type" value="Genomic_DNA"/>
</dbReference>
<sequence>MCKILEREGRQWAVDSITQLQELAGKNDRYQQLIDYLQRGTPGKPPSFVAGVQGVIDELRQIGRAA</sequence>
<name>A0ABX6HCM4_9PSED</name>
<reference evidence="1 2" key="1">
    <citation type="journal article" date="2014" name="Genome Announc.">
        <title>Draft Genome Sequences of a Phylogenetically Diverse Suite of Pseudomonas syringae Strains from Multiple Source Populations.</title>
        <authorList>
            <person name="Baltrus D.A."/>
            <person name="Yourstone S."/>
            <person name="Lind A."/>
            <person name="Guilbaud C."/>
            <person name="Sands D.C."/>
            <person name="Jones C.D."/>
            <person name="Morris C.E."/>
            <person name="Dangl J.L."/>
        </authorList>
    </citation>
    <scope>NUCLEOTIDE SEQUENCE [LARGE SCALE GENOMIC DNA]</scope>
    <source>
        <strain evidence="1 2">CC1524</strain>
    </source>
</reference>
<keyword evidence="2" id="KW-1185">Reference proteome</keyword>
<gene>
    <name evidence="1" type="ORF">N015_13065</name>
</gene>
<dbReference type="Proteomes" id="UP000464644">
    <property type="component" value="Chromosome"/>
</dbReference>
<evidence type="ECO:0000313" key="1">
    <source>
        <dbReference type="EMBL" id="QHF03285.1"/>
    </source>
</evidence>
<accession>A0ABX6HCM4</accession>
<proteinExistence type="predicted"/>
<organism evidence="1 2">
    <name type="scientific">Pseudomonas asturiensis</name>
    <dbReference type="NCBI Taxonomy" id="1190415"/>
    <lineage>
        <taxon>Bacteria</taxon>
        <taxon>Pseudomonadati</taxon>
        <taxon>Pseudomonadota</taxon>
        <taxon>Gammaproteobacteria</taxon>
        <taxon>Pseudomonadales</taxon>
        <taxon>Pseudomonadaceae</taxon>
        <taxon>Pseudomonas</taxon>
    </lineage>
</organism>
<dbReference type="RefSeq" id="WP_024685052.1">
    <property type="nucleotide sequence ID" value="NZ_CP047265.1"/>
</dbReference>